<gene>
    <name evidence="2" type="ORF">CDL10_08050</name>
</gene>
<comment type="caution">
    <text evidence="2">The sequence shown here is derived from an EMBL/GenBank/DDBJ whole genome shotgun (WGS) entry which is preliminary data.</text>
</comment>
<name>A0A2M9R6K6_9FLAO</name>
<organism evidence="2 3">
    <name type="scientific">Avrilella dinanensis</name>
    <dbReference type="NCBI Taxonomy" id="2008672"/>
    <lineage>
        <taxon>Bacteria</taxon>
        <taxon>Pseudomonadati</taxon>
        <taxon>Bacteroidota</taxon>
        <taxon>Flavobacteriia</taxon>
        <taxon>Flavobacteriales</taxon>
        <taxon>Flavobacteriaceae</taxon>
        <taxon>Avrilella</taxon>
    </lineage>
</organism>
<dbReference type="RefSeq" id="WP_100678056.1">
    <property type="nucleotide sequence ID" value="NZ_NIPO01000001.1"/>
</dbReference>
<dbReference type="AlphaFoldDB" id="A0A2M9R6K6"/>
<evidence type="ECO:0000313" key="2">
    <source>
        <dbReference type="EMBL" id="PJR04497.1"/>
    </source>
</evidence>
<evidence type="ECO:0000256" key="1">
    <source>
        <dbReference type="SAM" id="Phobius"/>
    </source>
</evidence>
<dbReference type="InterPro" id="IPR011727">
    <property type="entry name" value="CHP02117"/>
</dbReference>
<keyword evidence="1" id="KW-0472">Membrane</keyword>
<dbReference type="NCBIfam" id="TIGR02117">
    <property type="entry name" value="chp_urease_rgn"/>
    <property type="match status" value="1"/>
</dbReference>
<evidence type="ECO:0000313" key="3">
    <source>
        <dbReference type="Proteomes" id="UP000231960"/>
    </source>
</evidence>
<proteinExistence type="predicted"/>
<evidence type="ECO:0008006" key="4">
    <source>
        <dbReference type="Google" id="ProtNLM"/>
    </source>
</evidence>
<keyword evidence="1" id="KW-0812">Transmembrane</keyword>
<protein>
    <recommendedName>
        <fullName evidence="4">TIGR02117 family protein</fullName>
    </recommendedName>
</protein>
<feature type="transmembrane region" description="Helical" evidence="1">
    <location>
        <begin position="7"/>
        <end position="28"/>
    </location>
</feature>
<dbReference type="Proteomes" id="UP000231960">
    <property type="component" value="Unassembled WGS sequence"/>
</dbReference>
<dbReference type="Pfam" id="PF09601">
    <property type="entry name" value="DUF2459"/>
    <property type="match status" value="1"/>
</dbReference>
<sequence length="219" mass="25467">MKKLFKWIGILIGIPIGYVLITLLLALIPVNSQKDENPAVTVYILTNGVHTDLVFPYISETFDWSHYLDTNDTPSQIQNPDWVALGWGDKGFYLDTPEWKDLKFKTAFRAVTGLSKSAMHVTYYRQMSENENCVAIRISQENYLKMCRYVAETFQQKENHFRLIQTDQNYGPNDVFYEAKGSYHLFKTCNTWANNVLKAGHQKSALFTLFDFGIFYHYQ</sequence>
<dbReference type="EMBL" id="NIPO01000001">
    <property type="protein sequence ID" value="PJR04497.1"/>
    <property type="molecule type" value="Genomic_DNA"/>
</dbReference>
<reference evidence="2 3" key="1">
    <citation type="submission" date="2017-06" db="EMBL/GenBank/DDBJ databases">
        <title>Description of Avrilella dinanensis gen. nov. sp. nov.</title>
        <authorList>
            <person name="Leyer C."/>
            <person name="Sassi M."/>
            <person name="Minet J."/>
            <person name="Kayal S."/>
            <person name="Cattoir V."/>
        </authorList>
    </citation>
    <scope>NUCLEOTIDE SEQUENCE [LARGE SCALE GENOMIC DNA]</scope>
    <source>
        <strain evidence="2 3">UR159</strain>
    </source>
</reference>
<keyword evidence="3" id="KW-1185">Reference proteome</keyword>
<accession>A0A2M9R6K6</accession>
<keyword evidence="1" id="KW-1133">Transmembrane helix</keyword>
<dbReference type="OrthoDB" id="211174at2"/>